<feature type="compositionally biased region" description="Basic and acidic residues" evidence="1">
    <location>
        <begin position="1"/>
        <end position="12"/>
    </location>
</feature>
<dbReference type="RefSeq" id="XP_015406888.1">
    <property type="nucleotide sequence ID" value="XM_015551365.1"/>
</dbReference>
<dbReference type="STRING" id="1509407.A0A0L1J2T5"/>
<dbReference type="GeneID" id="26807912"/>
<gene>
    <name evidence="2" type="ORF">ANOM_006108</name>
</gene>
<evidence type="ECO:0000313" key="3">
    <source>
        <dbReference type="Proteomes" id="UP000037505"/>
    </source>
</evidence>
<feature type="region of interest" description="Disordered" evidence="1">
    <location>
        <begin position="1"/>
        <end position="44"/>
    </location>
</feature>
<keyword evidence="3" id="KW-1185">Reference proteome</keyword>
<name>A0A0L1J2T5_ASPN3</name>
<sequence>MRKRTSRADNCDWRSIFPDADDRGETDEWCQSKSAEVEESSSPCQDHEELKHTLHGIPEEVPFNPEGVDVILIDDEEYPDNLKYEDTTSYYAEVEDHEVHRETDKSMHRVMKYLCNYAQNTPFGELSGPESWVEKGLYHRLRRADPDAVFRLYLAIIPESTHTILGHDKLTGQHILALPRVGPSLRENDAVIMILLDTFTPGSIAQFAVAKDQIDHLRSECGLIPVTTIAEGLDIQPASVARERQT</sequence>
<accession>A0A0L1J2T5</accession>
<feature type="compositionally biased region" description="Polar residues" evidence="1">
    <location>
        <begin position="29"/>
        <end position="44"/>
    </location>
</feature>
<evidence type="ECO:0000313" key="2">
    <source>
        <dbReference type="EMBL" id="KNG85965.1"/>
    </source>
</evidence>
<evidence type="ECO:0000256" key="1">
    <source>
        <dbReference type="SAM" id="MobiDB-lite"/>
    </source>
</evidence>
<dbReference type="AlphaFoldDB" id="A0A0L1J2T5"/>
<protein>
    <submittedName>
        <fullName evidence="2">Uncharacterized protein</fullName>
    </submittedName>
</protein>
<proteinExistence type="predicted"/>
<comment type="caution">
    <text evidence="2">The sequence shown here is derived from an EMBL/GenBank/DDBJ whole genome shotgun (WGS) entry which is preliminary data.</text>
</comment>
<dbReference type="Proteomes" id="UP000037505">
    <property type="component" value="Unassembled WGS sequence"/>
</dbReference>
<reference evidence="2 3" key="1">
    <citation type="submission" date="2014-06" db="EMBL/GenBank/DDBJ databases">
        <title>The Genome of the Aflatoxigenic Filamentous Fungus Aspergillus nomius.</title>
        <authorList>
            <person name="Moore M.G."/>
            <person name="Shannon B.M."/>
            <person name="Brian M.M."/>
        </authorList>
    </citation>
    <scope>NUCLEOTIDE SEQUENCE [LARGE SCALE GENOMIC DNA]</scope>
    <source>
        <strain evidence="2 3">NRRL 13137</strain>
    </source>
</reference>
<dbReference type="OrthoDB" id="4364980at2759"/>
<organism evidence="2 3">
    <name type="scientific">Aspergillus nomiae NRRL (strain ATCC 15546 / NRRL 13137 / CBS 260.88 / M93)</name>
    <dbReference type="NCBI Taxonomy" id="1509407"/>
    <lineage>
        <taxon>Eukaryota</taxon>
        <taxon>Fungi</taxon>
        <taxon>Dikarya</taxon>
        <taxon>Ascomycota</taxon>
        <taxon>Pezizomycotina</taxon>
        <taxon>Eurotiomycetes</taxon>
        <taxon>Eurotiomycetidae</taxon>
        <taxon>Eurotiales</taxon>
        <taxon>Aspergillaceae</taxon>
        <taxon>Aspergillus</taxon>
        <taxon>Aspergillus subgen. Circumdati</taxon>
    </lineage>
</organism>
<dbReference type="EMBL" id="JNOM01000134">
    <property type="protein sequence ID" value="KNG85965.1"/>
    <property type="molecule type" value="Genomic_DNA"/>
</dbReference>